<dbReference type="InterPro" id="IPR003280">
    <property type="entry name" value="2pore_dom_K_chnl"/>
</dbReference>
<dbReference type="EMBL" id="JARFPL010000027">
    <property type="protein sequence ID" value="MDF0593717.1"/>
    <property type="molecule type" value="Genomic_DNA"/>
</dbReference>
<evidence type="ECO:0000256" key="8">
    <source>
        <dbReference type="SAM" id="Phobius"/>
    </source>
</evidence>
<dbReference type="SUPFAM" id="SSF81324">
    <property type="entry name" value="Voltage-gated potassium channels"/>
    <property type="match status" value="1"/>
</dbReference>
<evidence type="ECO:0000313" key="11">
    <source>
        <dbReference type="EMBL" id="MDF0593717.1"/>
    </source>
</evidence>
<dbReference type="Proteomes" id="UP001215956">
    <property type="component" value="Unassembled WGS sequence"/>
</dbReference>
<dbReference type="Gene3D" id="3.40.50.720">
    <property type="entry name" value="NAD(P)-binding Rossmann-like Domain"/>
    <property type="match status" value="2"/>
</dbReference>
<dbReference type="InterPro" id="IPR003148">
    <property type="entry name" value="RCK_N"/>
</dbReference>
<dbReference type="InterPro" id="IPR050721">
    <property type="entry name" value="Trk_Ktr_HKT_K-transport"/>
</dbReference>
<dbReference type="InterPro" id="IPR006037">
    <property type="entry name" value="RCK_C"/>
</dbReference>
<evidence type="ECO:0000256" key="5">
    <source>
        <dbReference type="ARBA" id="ARBA00023065"/>
    </source>
</evidence>
<feature type="domain" description="RCK N-terminal" evidence="9">
    <location>
        <begin position="107"/>
        <end position="221"/>
    </location>
</feature>
<evidence type="ECO:0000256" key="2">
    <source>
        <dbReference type="ARBA" id="ARBA00022448"/>
    </source>
</evidence>
<evidence type="ECO:0000256" key="6">
    <source>
        <dbReference type="ARBA" id="ARBA00023136"/>
    </source>
</evidence>
<keyword evidence="4 8" id="KW-1133">Transmembrane helix</keyword>
<evidence type="ECO:0000256" key="3">
    <source>
        <dbReference type="ARBA" id="ARBA00022692"/>
    </source>
</evidence>
<dbReference type="InterPro" id="IPR036291">
    <property type="entry name" value="NAD(P)-bd_dom_sf"/>
</dbReference>
<dbReference type="SUPFAM" id="SSF116726">
    <property type="entry name" value="TrkA C-terminal domain-like"/>
    <property type="match status" value="2"/>
</dbReference>
<dbReference type="Gene3D" id="1.10.287.70">
    <property type="match status" value="1"/>
</dbReference>
<dbReference type="PANTHER" id="PTHR43833:SF13">
    <property type="entry name" value="POTASSIUM CHANNEL PROTEIN 2-RELATED"/>
    <property type="match status" value="1"/>
</dbReference>
<feature type="transmembrane region" description="Helical" evidence="8">
    <location>
        <begin position="40"/>
        <end position="58"/>
    </location>
</feature>
<feature type="transmembrane region" description="Helical" evidence="8">
    <location>
        <begin position="65"/>
        <end position="87"/>
    </location>
</feature>
<dbReference type="Gene3D" id="3.30.70.1450">
    <property type="entry name" value="Regulator of K+ conductance, C-terminal domain"/>
    <property type="match status" value="2"/>
</dbReference>
<dbReference type="Pfam" id="PF02254">
    <property type="entry name" value="TrkA_N"/>
    <property type="match status" value="2"/>
</dbReference>
<dbReference type="InterPro" id="IPR036721">
    <property type="entry name" value="RCK_C_sf"/>
</dbReference>
<dbReference type="PROSITE" id="PS51202">
    <property type="entry name" value="RCK_C"/>
    <property type="match status" value="2"/>
</dbReference>
<keyword evidence="12" id="KW-1185">Reference proteome</keyword>
<organism evidence="11 12">
    <name type="scientific">Candidatus Methanocrinis alkalitolerans</name>
    <dbReference type="NCBI Taxonomy" id="3033395"/>
    <lineage>
        <taxon>Archaea</taxon>
        <taxon>Methanobacteriati</taxon>
        <taxon>Methanobacteriota</taxon>
        <taxon>Stenosarchaea group</taxon>
        <taxon>Methanomicrobia</taxon>
        <taxon>Methanotrichales</taxon>
        <taxon>Methanotrichaceae</taxon>
        <taxon>Methanocrinis</taxon>
    </lineage>
</organism>
<sequence length="546" mass="59725">MRRVFCYVLAALLLVALYGVVFMELMSCEGQLDNADTVTAVYWVITTMTTVGYGDVVFESLAGRIFSSIVGLSGIFILFAVALPLIVTPGLERLSHELPSKAPPKMRDHIIICGYNPIVEALAEIFQRQTVPFLVIERSEETARKISKRYQVIWGDPAEKGVLASANIQSARLLIANERDERNAEIALTVREISDVVVVALAEDLAKARFLSYAGASRIISPKSLLGTFIAQITSPPRKGVFPGAVKLFGGVLVELPIYPGSPLIGKEVRDPVLIETGARVVGMWQKGSFVSIPGEEVIRSHSVLMALGVAESLDRLRELTFGPPREGPLMLIGYGDVGRRIVKVLSERGVSPSVVDKRELCDVCFRHVAGDGTTEEVLVKSGAKEAVAVLIMLNDDSDVVFATLLARNLNGDAFIVARANHISSAEKIYRAGADYVASVPIVASQMLARIAQRQEEEEFTMIYEELEMARFRVGFGSRLVGKSLGELNLQKKFGCTVAAIERDGRGILAVGPDTVVERGDLLAVIGSFESIEKFSRRYRWRNPLR</sequence>
<proteinExistence type="predicted"/>
<name>A0ABT5XGC4_9EURY</name>
<dbReference type="Pfam" id="PF07885">
    <property type="entry name" value="Ion_trans_2"/>
    <property type="match status" value="1"/>
</dbReference>
<feature type="domain" description="RCK C-terminal" evidence="10">
    <location>
        <begin position="457"/>
        <end position="541"/>
    </location>
</feature>
<comment type="caution">
    <text evidence="11">The sequence shown here is derived from an EMBL/GenBank/DDBJ whole genome shotgun (WGS) entry which is preliminary data.</text>
</comment>
<dbReference type="SUPFAM" id="SSF51735">
    <property type="entry name" value="NAD(P)-binding Rossmann-fold domains"/>
    <property type="match status" value="2"/>
</dbReference>
<dbReference type="PANTHER" id="PTHR43833">
    <property type="entry name" value="POTASSIUM CHANNEL PROTEIN 2-RELATED-RELATED"/>
    <property type="match status" value="1"/>
</dbReference>
<keyword evidence="3 8" id="KW-0812">Transmembrane</keyword>
<evidence type="ECO:0000313" key="12">
    <source>
        <dbReference type="Proteomes" id="UP001215956"/>
    </source>
</evidence>
<feature type="domain" description="RCK N-terminal" evidence="9">
    <location>
        <begin position="327"/>
        <end position="439"/>
    </location>
</feature>
<evidence type="ECO:0000259" key="10">
    <source>
        <dbReference type="PROSITE" id="PS51202"/>
    </source>
</evidence>
<accession>A0ABT5XGC4</accession>
<keyword evidence="7" id="KW-0407">Ion channel</keyword>
<keyword evidence="5" id="KW-0406">Ion transport</keyword>
<comment type="subcellular location">
    <subcellularLocation>
        <location evidence="1">Cell membrane</location>
        <topology evidence="1">Multi-pass membrane protein</topology>
    </subcellularLocation>
</comment>
<evidence type="ECO:0000256" key="7">
    <source>
        <dbReference type="ARBA" id="ARBA00023303"/>
    </source>
</evidence>
<gene>
    <name evidence="11" type="ORF">P0O24_08985</name>
</gene>
<dbReference type="Pfam" id="PF02080">
    <property type="entry name" value="TrkA_C"/>
    <property type="match status" value="2"/>
</dbReference>
<dbReference type="PRINTS" id="PR01333">
    <property type="entry name" value="2POREKCHANEL"/>
</dbReference>
<reference evidence="11 12" key="1">
    <citation type="submission" date="2023-03" db="EMBL/GenBank/DDBJ databases">
        <title>Whole genome sequencing of Methanotrichaceae archaeon M04Ac.</title>
        <authorList>
            <person name="Khomyakova M.A."/>
            <person name="Merkel A.Y."/>
            <person name="Slobodkin A.I."/>
        </authorList>
    </citation>
    <scope>NUCLEOTIDE SEQUENCE [LARGE SCALE GENOMIC DNA]</scope>
    <source>
        <strain evidence="11 12">M04Ac</strain>
    </source>
</reference>
<feature type="domain" description="RCK C-terminal" evidence="10">
    <location>
        <begin position="239"/>
        <end position="323"/>
    </location>
</feature>
<evidence type="ECO:0000256" key="4">
    <source>
        <dbReference type="ARBA" id="ARBA00022989"/>
    </source>
</evidence>
<dbReference type="RefSeq" id="WP_316969418.1">
    <property type="nucleotide sequence ID" value="NZ_JARFPL010000027.1"/>
</dbReference>
<evidence type="ECO:0000256" key="1">
    <source>
        <dbReference type="ARBA" id="ARBA00004651"/>
    </source>
</evidence>
<keyword evidence="2" id="KW-0813">Transport</keyword>
<protein>
    <submittedName>
        <fullName evidence="11">NAD-binding protein</fullName>
    </submittedName>
</protein>
<dbReference type="InterPro" id="IPR013099">
    <property type="entry name" value="K_chnl_dom"/>
</dbReference>
<keyword evidence="6 8" id="KW-0472">Membrane</keyword>
<dbReference type="PROSITE" id="PS51201">
    <property type="entry name" value="RCK_N"/>
    <property type="match status" value="2"/>
</dbReference>
<evidence type="ECO:0000259" key="9">
    <source>
        <dbReference type="PROSITE" id="PS51201"/>
    </source>
</evidence>